<comment type="caution">
    <text evidence="1">The sequence shown here is derived from an EMBL/GenBank/DDBJ whole genome shotgun (WGS) entry which is preliminary data.</text>
</comment>
<name>A0ABR4JJS5_9EURO</name>
<evidence type="ECO:0000313" key="2">
    <source>
        <dbReference type="Proteomes" id="UP001610446"/>
    </source>
</evidence>
<protein>
    <recommendedName>
        <fullName evidence="3">FAD/NAD(P)-binding domain-containing protein</fullName>
    </recommendedName>
</protein>
<gene>
    <name evidence="1" type="ORF">BJY01DRAFT_250068</name>
</gene>
<sequence>MAEGEFTKDRLSVCLRHIRYRVAALDFAGFEPGDTRPGKHLDFAVPLGAIPITSTQTGSVEQILCNESNGVVRPIDRVRLEVAKRNATSRLNYRPPHHDQRDRHRKRHGIPWIYTPMSVYGGAGVPSVDVISNGLRYKRSLRASFRTDGPGTPARGISIDAIVLSTGFKIQQFFSPITLHSVTGRRR</sequence>
<reference evidence="1 2" key="1">
    <citation type="submission" date="2024-07" db="EMBL/GenBank/DDBJ databases">
        <title>Section-level genome sequencing and comparative genomics of Aspergillus sections Usti and Cavernicolus.</title>
        <authorList>
            <consortium name="Lawrence Berkeley National Laboratory"/>
            <person name="Nybo J.L."/>
            <person name="Vesth T.C."/>
            <person name="Theobald S."/>
            <person name="Frisvad J.C."/>
            <person name="Larsen T.O."/>
            <person name="Kjaerboelling I."/>
            <person name="Rothschild-Mancinelli K."/>
            <person name="Lyhne E.K."/>
            <person name="Kogle M.E."/>
            <person name="Barry K."/>
            <person name="Clum A."/>
            <person name="Na H."/>
            <person name="Ledsgaard L."/>
            <person name="Lin J."/>
            <person name="Lipzen A."/>
            <person name="Kuo A."/>
            <person name="Riley R."/>
            <person name="Mondo S."/>
            <person name="Labutti K."/>
            <person name="Haridas S."/>
            <person name="Pangalinan J."/>
            <person name="Salamov A.A."/>
            <person name="Simmons B.A."/>
            <person name="Magnuson J.K."/>
            <person name="Chen J."/>
            <person name="Drula E."/>
            <person name="Henrissat B."/>
            <person name="Wiebenga A."/>
            <person name="Lubbers R.J."/>
            <person name="Gomes A.C."/>
            <person name="Makela M.R."/>
            <person name="Stajich J."/>
            <person name="Grigoriev I.V."/>
            <person name="Mortensen U.H."/>
            <person name="De Vries R.P."/>
            <person name="Baker S.E."/>
            <person name="Andersen M.R."/>
        </authorList>
    </citation>
    <scope>NUCLEOTIDE SEQUENCE [LARGE SCALE GENOMIC DNA]</scope>
    <source>
        <strain evidence="1 2">CBS 123904</strain>
    </source>
</reference>
<organism evidence="1 2">
    <name type="scientific">Aspergillus pseudoustus</name>
    <dbReference type="NCBI Taxonomy" id="1810923"/>
    <lineage>
        <taxon>Eukaryota</taxon>
        <taxon>Fungi</taxon>
        <taxon>Dikarya</taxon>
        <taxon>Ascomycota</taxon>
        <taxon>Pezizomycotina</taxon>
        <taxon>Eurotiomycetes</taxon>
        <taxon>Eurotiomycetidae</taxon>
        <taxon>Eurotiales</taxon>
        <taxon>Aspergillaceae</taxon>
        <taxon>Aspergillus</taxon>
        <taxon>Aspergillus subgen. Nidulantes</taxon>
    </lineage>
</organism>
<evidence type="ECO:0008006" key="3">
    <source>
        <dbReference type="Google" id="ProtNLM"/>
    </source>
</evidence>
<dbReference type="Proteomes" id="UP001610446">
    <property type="component" value="Unassembled WGS sequence"/>
</dbReference>
<dbReference type="EMBL" id="JBFXLU010000122">
    <property type="protein sequence ID" value="KAL2840288.1"/>
    <property type="molecule type" value="Genomic_DNA"/>
</dbReference>
<evidence type="ECO:0000313" key="1">
    <source>
        <dbReference type="EMBL" id="KAL2840288.1"/>
    </source>
</evidence>
<proteinExistence type="predicted"/>
<accession>A0ABR4JJS5</accession>
<keyword evidence="2" id="KW-1185">Reference proteome</keyword>